<feature type="region of interest" description="Disordered" evidence="1">
    <location>
        <begin position="117"/>
        <end position="146"/>
    </location>
</feature>
<proteinExistence type="predicted"/>
<evidence type="ECO:0000313" key="3">
    <source>
        <dbReference type="Proteomes" id="UP000429484"/>
    </source>
</evidence>
<protein>
    <submittedName>
        <fullName evidence="2">Uncharacterized protein</fullName>
    </submittedName>
</protein>
<name>A0AAW9TXB0_RHIML</name>
<dbReference type="AlphaFoldDB" id="A0AAW9TXB0"/>
<evidence type="ECO:0000256" key="1">
    <source>
        <dbReference type="SAM" id="MobiDB-lite"/>
    </source>
</evidence>
<reference evidence="2 3" key="1">
    <citation type="journal article" date="2013" name="Genome Biol.">
        <title>Comparative genomics of the core and accessory genomes of 48 Sinorhizobium strains comprising five genospecies.</title>
        <authorList>
            <person name="Sugawara M."/>
            <person name="Epstein B."/>
            <person name="Badgley B.D."/>
            <person name="Unno T."/>
            <person name="Xu L."/>
            <person name="Reese J."/>
            <person name="Gyaneshwar P."/>
            <person name="Denny R."/>
            <person name="Mudge J."/>
            <person name="Bharti A.K."/>
            <person name="Farmer A.D."/>
            <person name="May G.D."/>
            <person name="Woodward J.E."/>
            <person name="Medigue C."/>
            <person name="Vallenet D."/>
            <person name="Lajus A."/>
            <person name="Rouy Z."/>
            <person name="Martinez-Vaz B."/>
            <person name="Tiffin P."/>
            <person name="Young N.D."/>
            <person name="Sadowsky M.J."/>
        </authorList>
    </citation>
    <scope>NUCLEOTIDE SEQUENCE [LARGE SCALE GENOMIC DNA]</scope>
    <source>
        <strain evidence="2 3">N6B1</strain>
    </source>
</reference>
<comment type="caution">
    <text evidence="2">The sequence shown here is derived from an EMBL/GenBank/DDBJ whole genome shotgun (WGS) entry which is preliminary data.</text>
</comment>
<sequence>MHVRHRRQAGVGEEIVTKLPARTSKIGAFESPTIARPPFCRLHRCSPNRPSAVHLPRRPPNIGDLRSSVGLPALRPVEIHLESKTVPARWMMALLLALISVLVTEIQRRRIGGAGRGLSAPVTSTGMRRSNKPRQEIQISTGLRAG</sequence>
<organism evidence="2 3">
    <name type="scientific">Rhizobium meliloti</name>
    <name type="common">Ensifer meliloti</name>
    <name type="synonym">Sinorhizobium meliloti</name>
    <dbReference type="NCBI Taxonomy" id="382"/>
    <lineage>
        <taxon>Bacteria</taxon>
        <taxon>Pseudomonadati</taxon>
        <taxon>Pseudomonadota</taxon>
        <taxon>Alphaproteobacteria</taxon>
        <taxon>Hyphomicrobiales</taxon>
        <taxon>Rhizobiaceae</taxon>
        <taxon>Sinorhizobium/Ensifer group</taxon>
        <taxon>Sinorhizobium</taxon>
    </lineage>
</organism>
<dbReference type="EMBL" id="WISR01000218">
    <property type="protein sequence ID" value="MQW36337.1"/>
    <property type="molecule type" value="Genomic_DNA"/>
</dbReference>
<feature type="compositionally biased region" description="Polar residues" evidence="1">
    <location>
        <begin position="137"/>
        <end position="146"/>
    </location>
</feature>
<gene>
    <name evidence="2" type="ORF">GHK53_27095</name>
</gene>
<evidence type="ECO:0000313" key="2">
    <source>
        <dbReference type="EMBL" id="MQW36337.1"/>
    </source>
</evidence>
<dbReference type="Proteomes" id="UP000429484">
    <property type="component" value="Unassembled WGS sequence"/>
</dbReference>
<accession>A0AAW9TXB0</accession>